<gene>
    <name evidence="1" type="ORF">HF838_14000</name>
</gene>
<sequence>MKTDWTVCVNEWVGQNQEFMISLLQQMVRFKSINANFMDTPSRSESAQLQHFIEEQLVSYMGQTNM</sequence>
<reference evidence="1 2" key="1">
    <citation type="submission" date="2020-04" db="EMBL/GenBank/DDBJ databases">
        <authorList>
            <person name="Hitch T.C.A."/>
            <person name="Wylensek D."/>
            <person name="Clavel T."/>
        </authorList>
    </citation>
    <scope>NUCLEOTIDE SEQUENCE [LARGE SCALE GENOMIC DNA]</scope>
    <source>
        <strain evidence="1 2">WB01_D5_05</strain>
    </source>
</reference>
<dbReference type="RefSeq" id="WP_021623278.1">
    <property type="nucleotide sequence ID" value="NZ_CABKST010000208.1"/>
</dbReference>
<dbReference type="AlphaFoldDB" id="A0A848CPQ0"/>
<evidence type="ECO:0000313" key="1">
    <source>
        <dbReference type="EMBL" id="NME99374.1"/>
    </source>
</evidence>
<dbReference type="Proteomes" id="UP000561326">
    <property type="component" value="Unassembled WGS sequence"/>
</dbReference>
<accession>A0A848CPQ0</accession>
<proteinExistence type="predicted"/>
<dbReference type="EMBL" id="JABAGO010000027">
    <property type="protein sequence ID" value="NME99374.1"/>
    <property type="molecule type" value="Genomic_DNA"/>
</dbReference>
<comment type="caution">
    <text evidence="1">The sequence shown here is derived from an EMBL/GenBank/DDBJ whole genome shotgun (WGS) entry which is preliminary data.</text>
</comment>
<evidence type="ECO:0000313" key="2">
    <source>
        <dbReference type="Proteomes" id="UP000561326"/>
    </source>
</evidence>
<organism evidence="1 2">
    <name type="scientific">Aneurinibacillus aneurinilyticus</name>
    <name type="common">Bacillus aneurinolyticus</name>
    <dbReference type="NCBI Taxonomy" id="1391"/>
    <lineage>
        <taxon>Bacteria</taxon>
        <taxon>Bacillati</taxon>
        <taxon>Bacillota</taxon>
        <taxon>Bacilli</taxon>
        <taxon>Bacillales</taxon>
        <taxon>Paenibacillaceae</taxon>
        <taxon>Aneurinibacillus group</taxon>
        <taxon>Aneurinibacillus</taxon>
    </lineage>
</organism>
<protein>
    <submittedName>
        <fullName evidence="1">Uncharacterized protein</fullName>
    </submittedName>
</protein>
<dbReference type="GeneID" id="92840584"/>
<name>A0A848CPQ0_ANEAE</name>